<keyword evidence="3" id="KW-1185">Reference proteome</keyword>
<dbReference type="Proteomes" id="UP001324533">
    <property type="component" value="Chromosome"/>
</dbReference>
<dbReference type="EMBL" id="CP139779">
    <property type="protein sequence ID" value="WQB70474.1"/>
    <property type="molecule type" value="Genomic_DNA"/>
</dbReference>
<feature type="domain" description="Metallo-beta-lactamase" evidence="1">
    <location>
        <begin position="21"/>
        <end position="229"/>
    </location>
</feature>
<dbReference type="InterPro" id="IPR001279">
    <property type="entry name" value="Metallo-B-lactamas"/>
</dbReference>
<dbReference type="PANTHER" id="PTHR42951">
    <property type="entry name" value="METALLO-BETA-LACTAMASE DOMAIN-CONTAINING"/>
    <property type="match status" value="1"/>
</dbReference>
<organism evidence="2 3">
    <name type="scientific">Microbacterium invictum</name>
    <dbReference type="NCBI Taxonomy" id="515415"/>
    <lineage>
        <taxon>Bacteria</taxon>
        <taxon>Bacillati</taxon>
        <taxon>Actinomycetota</taxon>
        <taxon>Actinomycetes</taxon>
        <taxon>Micrococcales</taxon>
        <taxon>Microbacteriaceae</taxon>
        <taxon>Microbacterium</taxon>
    </lineage>
</organism>
<evidence type="ECO:0000313" key="3">
    <source>
        <dbReference type="Proteomes" id="UP001324533"/>
    </source>
</evidence>
<gene>
    <name evidence="2" type="ORF">T9R20_00505</name>
</gene>
<sequence>MTRAMTTHPVAEGVTFVEGPASNWTVLVGDGEVALIDTGYPNDYALVEESIAAAGGAGLPVTTVLITHGHSDHIGCAGAMARVHGARVFAHDAEIPNVRRDIVEQITLLDLLPSLWRPRVIRWAMHAIRSGGLDNVGVEEVRPLDGPLTVAGHRVVPIPTSGHTRGHTAFLLPDAAALATGDALITAHPTVPDAGPQLLPDMFHADPHRAVVALGALASAQASVLLPGHGPLLRTDPFDAVDAARLSRLPDVPRPPIPTQPLVWWRAGLG</sequence>
<dbReference type="PANTHER" id="PTHR42951:SF14">
    <property type="entry name" value="METALLO-BETA-LACTAMASE SUPERFAMILY PROTEIN"/>
    <property type="match status" value="1"/>
</dbReference>
<reference evidence="2 3" key="1">
    <citation type="submission" date="2023-06" db="EMBL/GenBank/DDBJ databases">
        <title>Rock-solubilizing bacteria, Microbacterium invictum, promotes re-establishment of vegetation in rocky wasteland by accelerating rock bio-weathering and reshaping soil bacterial community.</title>
        <authorList>
            <person name="Liu C."/>
        </authorList>
    </citation>
    <scope>NUCLEOTIDE SEQUENCE [LARGE SCALE GENOMIC DNA]</scope>
    <source>
        <strain evidence="2 3">X-18</strain>
    </source>
</reference>
<accession>A0ABZ0VBH4</accession>
<dbReference type="SMART" id="SM00849">
    <property type="entry name" value="Lactamase_B"/>
    <property type="match status" value="1"/>
</dbReference>
<dbReference type="Pfam" id="PF00753">
    <property type="entry name" value="Lactamase_B"/>
    <property type="match status" value="1"/>
</dbReference>
<dbReference type="Gene3D" id="3.60.15.10">
    <property type="entry name" value="Ribonuclease Z/Hydroxyacylglutathione hydrolase-like"/>
    <property type="match status" value="1"/>
</dbReference>
<dbReference type="RefSeq" id="WP_322410616.1">
    <property type="nucleotide sequence ID" value="NZ_CP139779.1"/>
</dbReference>
<dbReference type="InterPro" id="IPR050855">
    <property type="entry name" value="NDM-1-like"/>
</dbReference>
<name>A0ABZ0VBH4_9MICO</name>
<protein>
    <submittedName>
        <fullName evidence="2">MBL fold metallo-hydrolase</fullName>
    </submittedName>
</protein>
<dbReference type="SUPFAM" id="SSF56281">
    <property type="entry name" value="Metallo-hydrolase/oxidoreductase"/>
    <property type="match status" value="1"/>
</dbReference>
<dbReference type="InterPro" id="IPR036866">
    <property type="entry name" value="RibonucZ/Hydroxyglut_hydro"/>
</dbReference>
<evidence type="ECO:0000259" key="1">
    <source>
        <dbReference type="SMART" id="SM00849"/>
    </source>
</evidence>
<proteinExistence type="predicted"/>
<evidence type="ECO:0000313" key="2">
    <source>
        <dbReference type="EMBL" id="WQB70474.1"/>
    </source>
</evidence>